<evidence type="ECO:0000313" key="4">
    <source>
        <dbReference type="Proteomes" id="UP000594261"/>
    </source>
</evidence>
<dbReference type="KEGG" id="qlo:115991306"/>
<protein>
    <recommendedName>
        <fullName evidence="2">LOB domain-containing protein</fullName>
    </recommendedName>
</protein>
<organism evidence="3 4">
    <name type="scientific">Quercus lobata</name>
    <name type="common">Valley oak</name>
    <dbReference type="NCBI Taxonomy" id="97700"/>
    <lineage>
        <taxon>Eukaryota</taxon>
        <taxon>Viridiplantae</taxon>
        <taxon>Streptophyta</taxon>
        <taxon>Embryophyta</taxon>
        <taxon>Tracheophyta</taxon>
        <taxon>Spermatophyta</taxon>
        <taxon>Magnoliopsida</taxon>
        <taxon>eudicotyledons</taxon>
        <taxon>Gunneridae</taxon>
        <taxon>Pentapetalae</taxon>
        <taxon>rosids</taxon>
        <taxon>fabids</taxon>
        <taxon>Fagales</taxon>
        <taxon>Fagaceae</taxon>
        <taxon>Quercus</taxon>
    </lineage>
</organism>
<dbReference type="InParanoid" id="A0A7N2LUU6"/>
<evidence type="ECO:0000313" key="3">
    <source>
        <dbReference type="EnsemblPlants" id="QL05p082908:mrna"/>
    </source>
</evidence>
<dbReference type="PANTHER" id="PTHR31301">
    <property type="entry name" value="LOB DOMAIN-CONTAINING PROTEIN 4-RELATED"/>
    <property type="match status" value="1"/>
</dbReference>
<dbReference type="Pfam" id="PF03195">
    <property type="entry name" value="LOB"/>
    <property type="match status" value="1"/>
</dbReference>
<dbReference type="InterPro" id="IPR004883">
    <property type="entry name" value="LOB"/>
</dbReference>
<gene>
    <name evidence="3" type="primary">LOC115991306</name>
</gene>
<dbReference type="PROSITE" id="PS50891">
    <property type="entry name" value="LOB"/>
    <property type="match status" value="1"/>
</dbReference>
<dbReference type="GeneID" id="115991306"/>
<proteinExistence type="inferred from homology"/>
<sequence length="170" mass="19432">MSHSTRCAACKSLRRRCPKDCVLAPYFPPTNPQRYACVHKIFGASNTTKMLEQLPVHLRAVAADCMSFEASAHVEDTVYGSVRIISQLQEQIIEAQSELVKTKGEKAFHNAQQQLQQQQMQQLQMIHAIAQEGEDQHSWLSSSQHDPFPNINQQLLEDYNYSNNFFGFEF</sequence>
<dbReference type="PANTHER" id="PTHR31301:SF153">
    <property type="entry name" value="LOB DOMAIN-CONTAINING PROTEIN 26"/>
    <property type="match status" value="1"/>
</dbReference>
<feature type="domain" description="LOB" evidence="2">
    <location>
        <begin position="5"/>
        <end position="106"/>
    </location>
</feature>
<dbReference type="Gramene" id="QL05p082908:mrna">
    <property type="protein sequence ID" value="QL05p082908:mrna"/>
    <property type="gene ID" value="QL05p082908"/>
</dbReference>
<reference evidence="3" key="2">
    <citation type="submission" date="2021-01" db="UniProtKB">
        <authorList>
            <consortium name="EnsemblPlants"/>
        </authorList>
    </citation>
    <scope>IDENTIFICATION</scope>
</reference>
<dbReference type="OrthoDB" id="684652at2759"/>
<dbReference type="EnsemblPlants" id="QL05p082908:mrna">
    <property type="protein sequence ID" value="QL05p082908:mrna"/>
    <property type="gene ID" value="QL05p082908"/>
</dbReference>
<dbReference type="RefSeq" id="XP_030970874.1">
    <property type="nucleotide sequence ID" value="XM_031115014.1"/>
</dbReference>
<comment type="similarity">
    <text evidence="1">Belongs to the LOB domain-containing protein family.</text>
</comment>
<dbReference type="OMA" id="CTLLYQF"/>
<dbReference type="Proteomes" id="UP000594261">
    <property type="component" value="Chromosome 5"/>
</dbReference>
<name>A0A7N2LUU6_QUELO</name>
<accession>A0A7N2LUU6</accession>
<keyword evidence="4" id="KW-1185">Reference proteome</keyword>
<dbReference type="AlphaFoldDB" id="A0A7N2LUU6"/>
<dbReference type="EMBL" id="LRBV02000005">
    <property type="status" value="NOT_ANNOTATED_CDS"/>
    <property type="molecule type" value="Genomic_DNA"/>
</dbReference>
<reference evidence="3 4" key="1">
    <citation type="journal article" date="2016" name="G3 (Bethesda)">
        <title>First Draft Assembly and Annotation of the Genome of a California Endemic Oak Quercus lobata Nee (Fagaceae).</title>
        <authorList>
            <person name="Sork V.L."/>
            <person name="Fitz-Gibbon S.T."/>
            <person name="Puiu D."/>
            <person name="Crepeau M."/>
            <person name="Gugger P.F."/>
            <person name="Sherman R."/>
            <person name="Stevens K."/>
            <person name="Langley C.H."/>
            <person name="Pellegrini M."/>
            <person name="Salzberg S.L."/>
        </authorList>
    </citation>
    <scope>NUCLEOTIDE SEQUENCE [LARGE SCALE GENOMIC DNA]</scope>
    <source>
        <strain evidence="3 4">cv. SW786</strain>
    </source>
</reference>
<evidence type="ECO:0000259" key="2">
    <source>
        <dbReference type="PROSITE" id="PS50891"/>
    </source>
</evidence>
<evidence type="ECO:0000256" key="1">
    <source>
        <dbReference type="ARBA" id="ARBA00005474"/>
    </source>
</evidence>